<dbReference type="InterPro" id="IPR025966">
    <property type="entry name" value="OppC_N"/>
</dbReference>
<keyword evidence="2 7" id="KW-0813">Transport</keyword>
<feature type="transmembrane region" description="Helical" evidence="7">
    <location>
        <begin position="132"/>
        <end position="152"/>
    </location>
</feature>
<evidence type="ECO:0000256" key="4">
    <source>
        <dbReference type="ARBA" id="ARBA00022692"/>
    </source>
</evidence>
<dbReference type="SUPFAM" id="SSF161098">
    <property type="entry name" value="MetI-like"/>
    <property type="match status" value="1"/>
</dbReference>
<dbReference type="Pfam" id="PF12911">
    <property type="entry name" value="OppC_N"/>
    <property type="match status" value="1"/>
</dbReference>
<dbReference type="CDD" id="cd06261">
    <property type="entry name" value="TM_PBP2"/>
    <property type="match status" value="1"/>
</dbReference>
<dbReference type="Pfam" id="PF00528">
    <property type="entry name" value="BPD_transp_1"/>
    <property type="match status" value="1"/>
</dbReference>
<evidence type="ECO:0000256" key="7">
    <source>
        <dbReference type="RuleBase" id="RU363032"/>
    </source>
</evidence>
<feature type="domain" description="ABC transmembrane type-1" evidence="8">
    <location>
        <begin position="93"/>
        <end position="282"/>
    </location>
</feature>
<keyword evidence="3" id="KW-1003">Cell membrane</keyword>
<accession>A0A537K9V6</accession>
<evidence type="ECO:0000313" key="10">
    <source>
        <dbReference type="Proteomes" id="UP000318509"/>
    </source>
</evidence>
<evidence type="ECO:0000256" key="3">
    <source>
        <dbReference type="ARBA" id="ARBA00022475"/>
    </source>
</evidence>
<evidence type="ECO:0000256" key="6">
    <source>
        <dbReference type="ARBA" id="ARBA00023136"/>
    </source>
</evidence>
<comment type="subcellular location">
    <subcellularLocation>
        <location evidence="1 7">Cell membrane</location>
        <topology evidence="1 7">Multi-pass membrane protein</topology>
    </subcellularLocation>
</comment>
<evidence type="ECO:0000256" key="1">
    <source>
        <dbReference type="ARBA" id="ARBA00004651"/>
    </source>
</evidence>
<comment type="caution">
    <text evidence="9">The sequence shown here is derived from an EMBL/GenBank/DDBJ whole genome shotgun (WGS) entry which is preliminary data.</text>
</comment>
<dbReference type="EMBL" id="VBAK01000056">
    <property type="protein sequence ID" value="TMI92553.1"/>
    <property type="molecule type" value="Genomic_DNA"/>
</dbReference>
<dbReference type="InterPro" id="IPR035906">
    <property type="entry name" value="MetI-like_sf"/>
</dbReference>
<sequence length="296" mass="31605">MSRVEAELRDAPRQSAWPVRRPGYRRFVRRSPVTVIGAGLVLAVVLVAIVAQIIAPYGPNSQDAQPLLRPDRRHLAGTDELGRDELSRLIYGARVSLYVGGLAVSIALACGATSGVLAGFYGGWVDNVTMRIMDVLFSFPAIVLAIAITSILRPSLTNAMIAIGIVYAPIFARIARGPTLAVVTLAYIEAARAVGLPNWKIMLRHVVPNVSAPLIVQTTVSLSTAILTEAALSFLGLGTQPPTASWGLMLSAARQYMLLDPWIAVLPGAAIALTVLGFNLLGDGLRDLLDPRIRTL</sequence>
<comment type="similarity">
    <text evidence="7">Belongs to the binding-protein-dependent transport system permease family.</text>
</comment>
<dbReference type="Gene3D" id="1.10.3720.10">
    <property type="entry name" value="MetI-like"/>
    <property type="match status" value="1"/>
</dbReference>
<dbReference type="InterPro" id="IPR050366">
    <property type="entry name" value="BP-dependent_transpt_permease"/>
</dbReference>
<proteinExistence type="inferred from homology"/>
<protein>
    <submittedName>
        <fullName evidence="9">ABC transporter permease</fullName>
    </submittedName>
</protein>
<name>A0A537K9V6_9BACT</name>
<feature type="transmembrane region" description="Helical" evidence="7">
    <location>
        <begin position="258"/>
        <end position="281"/>
    </location>
</feature>
<feature type="transmembrane region" description="Helical" evidence="7">
    <location>
        <begin position="95"/>
        <end position="120"/>
    </location>
</feature>
<feature type="transmembrane region" description="Helical" evidence="7">
    <location>
        <begin position="33"/>
        <end position="55"/>
    </location>
</feature>
<evidence type="ECO:0000313" key="9">
    <source>
        <dbReference type="EMBL" id="TMI92553.1"/>
    </source>
</evidence>
<dbReference type="AlphaFoldDB" id="A0A537K9V6"/>
<keyword evidence="6 7" id="KW-0472">Membrane</keyword>
<gene>
    <name evidence="9" type="ORF">E6H00_02510</name>
</gene>
<reference evidence="9 10" key="1">
    <citation type="journal article" date="2019" name="Nat. Microbiol.">
        <title>Mediterranean grassland soil C-N compound turnover is dependent on rainfall and depth, and is mediated by genomically divergent microorganisms.</title>
        <authorList>
            <person name="Diamond S."/>
            <person name="Andeer P.F."/>
            <person name="Li Z."/>
            <person name="Crits-Christoph A."/>
            <person name="Burstein D."/>
            <person name="Anantharaman K."/>
            <person name="Lane K.R."/>
            <person name="Thomas B.C."/>
            <person name="Pan C."/>
            <person name="Northen T.R."/>
            <person name="Banfield J.F."/>
        </authorList>
    </citation>
    <scope>NUCLEOTIDE SEQUENCE [LARGE SCALE GENOMIC DNA]</scope>
    <source>
        <strain evidence="9">NP_3</strain>
    </source>
</reference>
<dbReference type="GO" id="GO:0055085">
    <property type="term" value="P:transmembrane transport"/>
    <property type="evidence" value="ECO:0007669"/>
    <property type="project" value="InterPro"/>
</dbReference>
<dbReference type="Proteomes" id="UP000318509">
    <property type="component" value="Unassembled WGS sequence"/>
</dbReference>
<dbReference type="PANTHER" id="PTHR43386">
    <property type="entry name" value="OLIGOPEPTIDE TRANSPORT SYSTEM PERMEASE PROTEIN APPC"/>
    <property type="match status" value="1"/>
</dbReference>
<evidence type="ECO:0000259" key="8">
    <source>
        <dbReference type="PROSITE" id="PS50928"/>
    </source>
</evidence>
<organism evidence="9 10">
    <name type="scientific">Candidatus Segetimicrobium genomatis</name>
    <dbReference type="NCBI Taxonomy" id="2569760"/>
    <lineage>
        <taxon>Bacteria</taxon>
        <taxon>Bacillati</taxon>
        <taxon>Candidatus Sysuimicrobiota</taxon>
        <taxon>Candidatus Sysuimicrobiia</taxon>
        <taxon>Candidatus Sysuimicrobiales</taxon>
        <taxon>Candidatus Segetimicrobiaceae</taxon>
        <taxon>Candidatus Segetimicrobium</taxon>
    </lineage>
</organism>
<evidence type="ECO:0000256" key="5">
    <source>
        <dbReference type="ARBA" id="ARBA00022989"/>
    </source>
</evidence>
<dbReference type="PANTHER" id="PTHR43386:SF25">
    <property type="entry name" value="PEPTIDE ABC TRANSPORTER PERMEASE PROTEIN"/>
    <property type="match status" value="1"/>
</dbReference>
<feature type="transmembrane region" description="Helical" evidence="7">
    <location>
        <begin position="158"/>
        <end position="175"/>
    </location>
</feature>
<dbReference type="PROSITE" id="PS50928">
    <property type="entry name" value="ABC_TM1"/>
    <property type="match status" value="1"/>
</dbReference>
<dbReference type="GO" id="GO:0005886">
    <property type="term" value="C:plasma membrane"/>
    <property type="evidence" value="ECO:0007669"/>
    <property type="project" value="UniProtKB-SubCell"/>
</dbReference>
<dbReference type="InterPro" id="IPR000515">
    <property type="entry name" value="MetI-like"/>
</dbReference>
<keyword evidence="4 7" id="KW-0812">Transmembrane</keyword>
<evidence type="ECO:0000256" key="2">
    <source>
        <dbReference type="ARBA" id="ARBA00022448"/>
    </source>
</evidence>
<keyword evidence="5 7" id="KW-1133">Transmembrane helix</keyword>